<protein>
    <submittedName>
        <fullName evidence="1">Radical SAM enzyme</fullName>
    </submittedName>
</protein>
<keyword evidence="2" id="KW-1185">Reference proteome</keyword>
<gene>
    <name evidence="1" type="ORF">BDN72DRAFT_765256</name>
</gene>
<accession>A0ACD3AZX1</accession>
<sequence length="324" mass="36193">MASLFTSLASTFTGTKANPLVEISSEVPPTQSTSPNQDTTSTQPTSPIVPVSVNCFPHRQCNYSCSFCFHTSLSSTILPFSEMKHGLRLLRQAGMKKINISGGEPFLFPHLGDLIQFCKTELKLESTGIISNGSKVTLKWLEEYGEYLDILGISCDSFDDDTNRGIGRKDEGNLKGVHKNKLNTVVNKWNWEEDMNDCIEEIAPFRWKVFQVLLLEGENVGPNALRNAVDVSVTNEQFQAFLDRHASQKSLVPEDNEAMESSYLLLDEEMRFVNCQGGKKIPGRSLLERGVQAALQDAGWEADTFVARGGVYDWQKPDENNLDW</sequence>
<dbReference type="Proteomes" id="UP000308600">
    <property type="component" value="Unassembled WGS sequence"/>
</dbReference>
<name>A0ACD3AZX1_9AGAR</name>
<evidence type="ECO:0000313" key="1">
    <source>
        <dbReference type="EMBL" id="TFK71259.1"/>
    </source>
</evidence>
<reference evidence="1 2" key="1">
    <citation type="journal article" date="2019" name="Nat. Ecol. Evol.">
        <title>Megaphylogeny resolves global patterns of mushroom evolution.</title>
        <authorList>
            <person name="Varga T."/>
            <person name="Krizsan K."/>
            <person name="Foldi C."/>
            <person name="Dima B."/>
            <person name="Sanchez-Garcia M."/>
            <person name="Sanchez-Ramirez S."/>
            <person name="Szollosi G.J."/>
            <person name="Szarkandi J.G."/>
            <person name="Papp V."/>
            <person name="Albert L."/>
            <person name="Andreopoulos W."/>
            <person name="Angelini C."/>
            <person name="Antonin V."/>
            <person name="Barry K.W."/>
            <person name="Bougher N.L."/>
            <person name="Buchanan P."/>
            <person name="Buyck B."/>
            <person name="Bense V."/>
            <person name="Catcheside P."/>
            <person name="Chovatia M."/>
            <person name="Cooper J."/>
            <person name="Damon W."/>
            <person name="Desjardin D."/>
            <person name="Finy P."/>
            <person name="Geml J."/>
            <person name="Haridas S."/>
            <person name="Hughes K."/>
            <person name="Justo A."/>
            <person name="Karasinski D."/>
            <person name="Kautmanova I."/>
            <person name="Kiss B."/>
            <person name="Kocsube S."/>
            <person name="Kotiranta H."/>
            <person name="LaButti K.M."/>
            <person name="Lechner B.E."/>
            <person name="Liimatainen K."/>
            <person name="Lipzen A."/>
            <person name="Lukacs Z."/>
            <person name="Mihaltcheva S."/>
            <person name="Morgado L.N."/>
            <person name="Niskanen T."/>
            <person name="Noordeloos M.E."/>
            <person name="Ohm R.A."/>
            <person name="Ortiz-Santana B."/>
            <person name="Ovrebo C."/>
            <person name="Racz N."/>
            <person name="Riley R."/>
            <person name="Savchenko A."/>
            <person name="Shiryaev A."/>
            <person name="Soop K."/>
            <person name="Spirin V."/>
            <person name="Szebenyi C."/>
            <person name="Tomsovsky M."/>
            <person name="Tulloss R.E."/>
            <person name="Uehling J."/>
            <person name="Grigoriev I.V."/>
            <person name="Vagvolgyi C."/>
            <person name="Papp T."/>
            <person name="Martin F.M."/>
            <person name="Miettinen O."/>
            <person name="Hibbett D.S."/>
            <person name="Nagy L.G."/>
        </authorList>
    </citation>
    <scope>NUCLEOTIDE SEQUENCE [LARGE SCALE GENOMIC DNA]</scope>
    <source>
        <strain evidence="1 2">NL-1719</strain>
    </source>
</reference>
<evidence type="ECO:0000313" key="2">
    <source>
        <dbReference type="Proteomes" id="UP000308600"/>
    </source>
</evidence>
<organism evidence="1 2">
    <name type="scientific">Pluteus cervinus</name>
    <dbReference type="NCBI Taxonomy" id="181527"/>
    <lineage>
        <taxon>Eukaryota</taxon>
        <taxon>Fungi</taxon>
        <taxon>Dikarya</taxon>
        <taxon>Basidiomycota</taxon>
        <taxon>Agaricomycotina</taxon>
        <taxon>Agaricomycetes</taxon>
        <taxon>Agaricomycetidae</taxon>
        <taxon>Agaricales</taxon>
        <taxon>Pluteineae</taxon>
        <taxon>Pluteaceae</taxon>
        <taxon>Pluteus</taxon>
    </lineage>
</organism>
<dbReference type="EMBL" id="ML208300">
    <property type="protein sequence ID" value="TFK71259.1"/>
    <property type="molecule type" value="Genomic_DNA"/>
</dbReference>
<proteinExistence type="predicted"/>